<proteinExistence type="predicted"/>
<organism evidence="2 3">
    <name type="scientific">Ditylenchus dipsaci</name>
    <dbReference type="NCBI Taxonomy" id="166011"/>
    <lineage>
        <taxon>Eukaryota</taxon>
        <taxon>Metazoa</taxon>
        <taxon>Ecdysozoa</taxon>
        <taxon>Nematoda</taxon>
        <taxon>Chromadorea</taxon>
        <taxon>Rhabditida</taxon>
        <taxon>Tylenchina</taxon>
        <taxon>Tylenchomorpha</taxon>
        <taxon>Sphaerularioidea</taxon>
        <taxon>Anguinidae</taxon>
        <taxon>Anguininae</taxon>
        <taxon>Ditylenchus</taxon>
    </lineage>
</organism>
<accession>A0A915CRV9</accession>
<dbReference type="WBParaSite" id="jg11543">
    <property type="protein sequence ID" value="jg11543"/>
    <property type="gene ID" value="jg11543"/>
</dbReference>
<dbReference type="AlphaFoldDB" id="A0A915CRV9"/>
<dbReference type="Proteomes" id="UP000887574">
    <property type="component" value="Unplaced"/>
</dbReference>
<evidence type="ECO:0000313" key="3">
    <source>
        <dbReference type="WBParaSite" id="jg11543"/>
    </source>
</evidence>
<evidence type="ECO:0000313" key="2">
    <source>
        <dbReference type="Proteomes" id="UP000887574"/>
    </source>
</evidence>
<keyword evidence="2" id="KW-1185">Reference proteome</keyword>
<keyword evidence="1" id="KW-0812">Transmembrane</keyword>
<protein>
    <submittedName>
        <fullName evidence="3">Uncharacterized protein</fullName>
    </submittedName>
</protein>
<feature type="transmembrane region" description="Helical" evidence="1">
    <location>
        <begin position="47"/>
        <end position="65"/>
    </location>
</feature>
<keyword evidence="1" id="KW-0472">Membrane</keyword>
<sequence length="239" mass="27301">MPVEISLHNYVFLSVDYLERKSSQEHLNIPFARPTRASWAKNLVSHYWKMILGMLAIILITFSFVQTIYHFKILKDLEVNTNMKLQELEFVLAQHKENLEDKGESRGKLLFTFNVIPLMNDHTILESNRKEIGGVRWFLKRKLCHCAFDILHSLIGTKGTLSFEGKEVFGSEIKLTANPAHIFSWSYFSNPANGFIDAAFNATVEARLSIRKTVVASEAVVTTGTDVDPFAHYKLVSNY</sequence>
<keyword evidence="1" id="KW-1133">Transmembrane helix</keyword>
<evidence type="ECO:0000256" key="1">
    <source>
        <dbReference type="SAM" id="Phobius"/>
    </source>
</evidence>
<reference evidence="3" key="1">
    <citation type="submission" date="2022-11" db="UniProtKB">
        <authorList>
            <consortium name="WormBaseParasite"/>
        </authorList>
    </citation>
    <scope>IDENTIFICATION</scope>
</reference>
<name>A0A915CRV9_9BILA</name>